<comment type="caution">
    <text evidence="7">The sequence shown here is derived from an EMBL/GenBank/DDBJ whole genome shotgun (WGS) entry which is preliminary data.</text>
</comment>
<evidence type="ECO:0000313" key="8">
    <source>
        <dbReference type="Proteomes" id="UP001276840"/>
    </source>
</evidence>
<accession>A0ABU4ZIC7</accession>
<evidence type="ECO:0000313" key="7">
    <source>
        <dbReference type="EMBL" id="MDX8525128.1"/>
    </source>
</evidence>
<evidence type="ECO:0000256" key="3">
    <source>
        <dbReference type="ARBA" id="ARBA00022741"/>
    </source>
</evidence>
<dbReference type="SMART" id="SM00220">
    <property type="entry name" value="S_TKc"/>
    <property type="match status" value="1"/>
</dbReference>
<evidence type="ECO:0000256" key="1">
    <source>
        <dbReference type="ARBA" id="ARBA00022527"/>
    </source>
</evidence>
<protein>
    <submittedName>
        <fullName evidence="7">Serine/threonine-protein kinase</fullName>
        <ecNumber evidence="7">2.7.11.1</ecNumber>
    </submittedName>
</protein>
<proteinExistence type="predicted"/>
<dbReference type="SUPFAM" id="SSF56112">
    <property type="entry name" value="Protein kinase-like (PK-like)"/>
    <property type="match status" value="1"/>
</dbReference>
<keyword evidence="1" id="KW-0723">Serine/threonine-protein kinase</keyword>
<keyword evidence="5" id="KW-0067">ATP-binding</keyword>
<dbReference type="InterPro" id="IPR011009">
    <property type="entry name" value="Kinase-like_dom_sf"/>
</dbReference>
<dbReference type="InterPro" id="IPR000719">
    <property type="entry name" value="Prot_kinase_dom"/>
</dbReference>
<dbReference type="EMBL" id="JAVIJF010000007">
    <property type="protein sequence ID" value="MDX8525128.1"/>
    <property type="molecule type" value="Genomic_DNA"/>
</dbReference>
<organism evidence="7 8">
    <name type="scientific">Mesorhizobium montanum</name>
    <dbReference type="NCBI Taxonomy" id="3072323"/>
    <lineage>
        <taxon>Bacteria</taxon>
        <taxon>Pseudomonadati</taxon>
        <taxon>Pseudomonadota</taxon>
        <taxon>Alphaproteobacteria</taxon>
        <taxon>Hyphomicrobiales</taxon>
        <taxon>Phyllobacteriaceae</taxon>
        <taxon>Mesorhizobium</taxon>
    </lineage>
</organism>
<dbReference type="Gene3D" id="1.10.510.10">
    <property type="entry name" value="Transferase(Phosphotransferase) domain 1"/>
    <property type="match status" value="1"/>
</dbReference>
<keyword evidence="2 7" id="KW-0808">Transferase</keyword>
<dbReference type="GO" id="GO:0004674">
    <property type="term" value="F:protein serine/threonine kinase activity"/>
    <property type="evidence" value="ECO:0007669"/>
    <property type="project" value="UniProtKB-EC"/>
</dbReference>
<reference evidence="7 8" key="1">
    <citation type="submission" date="2023-08" db="EMBL/GenBank/DDBJ databases">
        <title>Implementing the SeqCode for naming new Mesorhizobium species isolated from Vachellia karroo root nodules.</title>
        <authorList>
            <person name="Van Lill M."/>
        </authorList>
    </citation>
    <scope>NUCLEOTIDE SEQUENCE [LARGE SCALE GENOMIC DNA]</scope>
    <source>
        <strain evidence="7 8">MSK 1335</strain>
    </source>
</reference>
<feature type="domain" description="Protein kinase" evidence="6">
    <location>
        <begin position="12"/>
        <end position="274"/>
    </location>
</feature>
<dbReference type="Pfam" id="PF00069">
    <property type="entry name" value="Pkinase"/>
    <property type="match status" value="1"/>
</dbReference>
<keyword evidence="4 7" id="KW-0418">Kinase</keyword>
<evidence type="ECO:0000256" key="2">
    <source>
        <dbReference type="ARBA" id="ARBA00022679"/>
    </source>
</evidence>
<name>A0ABU4ZIC7_9HYPH</name>
<evidence type="ECO:0000256" key="5">
    <source>
        <dbReference type="ARBA" id="ARBA00022840"/>
    </source>
</evidence>
<dbReference type="PANTHER" id="PTHR24345:SF0">
    <property type="entry name" value="CELL CYCLE SERINE_THREONINE-PROTEIN KINASE CDC5_MSD2"/>
    <property type="match status" value="1"/>
</dbReference>
<evidence type="ECO:0000256" key="4">
    <source>
        <dbReference type="ARBA" id="ARBA00022777"/>
    </source>
</evidence>
<gene>
    <name evidence="7" type="ORF">RFM68_11465</name>
</gene>
<dbReference type="EC" id="2.7.11.1" evidence="7"/>
<sequence length="346" mass="38603">MLRPYKRAEVNFAEIREIGADGRNSKTHLVHDTQLGADIVMKTIRKADLNNPVEFFDEAKHLYATAHQNVVQIHYACEDAENIYIAMPFYAKGSVKGLMAKGHFTVREVVRLGCQLLSGLHNIHSKGLIHFDIKPDNVLLSNRGEALLSDFGLAKQMQLGLAAPSGLYLRMAPPEAVGGPPYDLRFDIYQIGLTLYRMLNGNGEFYRQFRKFEDAAGNIDRRALGADILAGTFPDRTVFGEHVPARLRRVITRCLEPDPKDRFPSALAVANALAAVEDCLDWRPIQDPVNKVWVKNENGTVRQFVVNMAGGTEFTSTAPGGAARRKTALCKARMTKREIEKVLKEN</sequence>
<evidence type="ECO:0000259" key="6">
    <source>
        <dbReference type="PROSITE" id="PS50011"/>
    </source>
</evidence>
<dbReference type="CDD" id="cd14014">
    <property type="entry name" value="STKc_PknB_like"/>
    <property type="match status" value="1"/>
</dbReference>
<dbReference type="PANTHER" id="PTHR24345">
    <property type="entry name" value="SERINE/THREONINE-PROTEIN KINASE PLK"/>
    <property type="match status" value="1"/>
</dbReference>
<dbReference type="PROSITE" id="PS00108">
    <property type="entry name" value="PROTEIN_KINASE_ST"/>
    <property type="match status" value="1"/>
</dbReference>
<dbReference type="Gene3D" id="3.30.200.20">
    <property type="entry name" value="Phosphorylase Kinase, domain 1"/>
    <property type="match status" value="1"/>
</dbReference>
<dbReference type="InterPro" id="IPR008271">
    <property type="entry name" value="Ser/Thr_kinase_AS"/>
</dbReference>
<keyword evidence="8" id="KW-1185">Reference proteome</keyword>
<dbReference type="Proteomes" id="UP001276840">
    <property type="component" value="Unassembled WGS sequence"/>
</dbReference>
<dbReference type="RefSeq" id="WP_320233034.1">
    <property type="nucleotide sequence ID" value="NZ_JAVIJF010000007.1"/>
</dbReference>
<dbReference type="PROSITE" id="PS50011">
    <property type="entry name" value="PROTEIN_KINASE_DOM"/>
    <property type="match status" value="1"/>
</dbReference>
<keyword evidence="3" id="KW-0547">Nucleotide-binding</keyword>